<dbReference type="AlphaFoldDB" id="A0AAP4BX87"/>
<dbReference type="GO" id="GO:0015969">
    <property type="term" value="P:guanosine tetraphosphate metabolic process"/>
    <property type="evidence" value="ECO:0007669"/>
    <property type="project" value="InterPro"/>
</dbReference>
<dbReference type="Pfam" id="PF04607">
    <property type="entry name" value="RelA_SpoT"/>
    <property type="match status" value="1"/>
</dbReference>
<feature type="domain" description="RelA/SpoT" evidence="1">
    <location>
        <begin position="47"/>
        <end position="177"/>
    </location>
</feature>
<dbReference type="SMART" id="SM00954">
    <property type="entry name" value="RelA_SpoT"/>
    <property type="match status" value="1"/>
</dbReference>
<dbReference type="InterPro" id="IPR043519">
    <property type="entry name" value="NT_sf"/>
</dbReference>
<evidence type="ECO:0000313" key="2">
    <source>
        <dbReference type="EMBL" id="MDK4334841.1"/>
    </source>
</evidence>
<dbReference type="Gene3D" id="1.10.287.860">
    <property type="entry name" value="Nucleotidyltransferase"/>
    <property type="match status" value="1"/>
</dbReference>
<name>A0AAP4BX87_9CORY</name>
<dbReference type="EMBL" id="JASNVU010000006">
    <property type="protein sequence ID" value="MDK4334841.1"/>
    <property type="molecule type" value="Genomic_DNA"/>
</dbReference>
<protein>
    <submittedName>
        <fullName evidence="2">GTP pyrophosphokinase family protein</fullName>
    </submittedName>
</protein>
<organism evidence="2 3">
    <name type="scientific">Corynebacterium accolens</name>
    <dbReference type="NCBI Taxonomy" id="38284"/>
    <lineage>
        <taxon>Bacteria</taxon>
        <taxon>Bacillati</taxon>
        <taxon>Actinomycetota</taxon>
        <taxon>Actinomycetes</taxon>
        <taxon>Mycobacteriales</taxon>
        <taxon>Corynebacteriaceae</taxon>
        <taxon>Corynebacterium</taxon>
    </lineage>
</organism>
<dbReference type="Proteomes" id="UP001230317">
    <property type="component" value="Unassembled WGS sequence"/>
</dbReference>
<accession>A0AAP4BX87</accession>
<evidence type="ECO:0000313" key="3">
    <source>
        <dbReference type="Proteomes" id="UP001230317"/>
    </source>
</evidence>
<dbReference type="PANTHER" id="PTHR41773">
    <property type="entry name" value="GTP PYROPHOSPHATASE-RELATED"/>
    <property type="match status" value="1"/>
</dbReference>
<reference evidence="2" key="1">
    <citation type="submission" date="2023-05" db="EMBL/GenBank/DDBJ databases">
        <title>Metabolic capabilities are highly conserved among human nasal-associated Corynebacterium species in pangenomic analyses.</title>
        <authorList>
            <person name="Tran T.H."/>
            <person name="Roberts A.Q."/>
            <person name="Escapa I.F."/>
            <person name="Gao W."/>
            <person name="Conlan S."/>
            <person name="Kong H."/>
            <person name="Segre J.A."/>
            <person name="Kelly M.S."/>
            <person name="Lemon K.P."/>
        </authorList>
    </citation>
    <scope>NUCLEOTIDE SEQUENCE</scope>
    <source>
        <strain evidence="2">KPL2618</strain>
    </source>
</reference>
<sequence length="332" mass="37527">MAESRMSRLSNQYHAWTRSHPTAAEDFRTAIEDLLNDAGIIFDRVSTRVKAWSSLKRKAKKRGEGGDFIYPTPWDDIHDVMGVRVTLYHSTTIPNALDVLGESFKVVRSVDKAAETRISGGFGYGSHHLVLTVTDDSAAAMEELADFVGWTFEVQIRTVLQHAWAEFEHDIRYKQGPTPPSPEVDRLFTLAAGLIELADQQFDEIAALKAPRTEADTDVELTPETLPGVLAIILGNRFPLSRSEYYRFLAEILEENDIRSLDQLEQLLDDDAIAHVHDTMRYRFRPGQVRLIDDLLLNKFGKQHIEATAESGDRAGRRRRLNARLKALRANS</sequence>
<dbReference type="CDD" id="cd05399">
    <property type="entry name" value="NT_Rel-Spo_like"/>
    <property type="match status" value="1"/>
</dbReference>
<dbReference type="PANTHER" id="PTHR41773:SF1">
    <property type="entry name" value="RELA_SPOT DOMAIN-CONTAINING PROTEIN"/>
    <property type="match status" value="1"/>
</dbReference>
<dbReference type="SUPFAM" id="SSF81301">
    <property type="entry name" value="Nucleotidyltransferase"/>
    <property type="match status" value="1"/>
</dbReference>
<proteinExistence type="predicted"/>
<gene>
    <name evidence="2" type="ORF">QPX58_05360</name>
</gene>
<evidence type="ECO:0000259" key="1">
    <source>
        <dbReference type="SMART" id="SM00954"/>
    </source>
</evidence>
<dbReference type="Gene3D" id="3.30.460.10">
    <property type="entry name" value="Beta Polymerase, domain 2"/>
    <property type="match status" value="1"/>
</dbReference>
<comment type="caution">
    <text evidence="2">The sequence shown here is derived from an EMBL/GenBank/DDBJ whole genome shotgun (WGS) entry which is preliminary data.</text>
</comment>
<dbReference type="InterPro" id="IPR007685">
    <property type="entry name" value="RelA_SpoT"/>
</dbReference>
<dbReference type="RefSeq" id="WP_284642080.1">
    <property type="nucleotide sequence ID" value="NZ_JASNVU010000006.1"/>
</dbReference>